<accession>A0ACC1SZI6</accession>
<evidence type="ECO:0000313" key="1">
    <source>
        <dbReference type="EMBL" id="KAJ3549672.1"/>
    </source>
</evidence>
<name>A0ACC1SZI6_9HYPO</name>
<evidence type="ECO:0000313" key="2">
    <source>
        <dbReference type="Proteomes" id="UP001148629"/>
    </source>
</evidence>
<dbReference type="Proteomes" id="UP001148629">
    <property type="component" value="Unassembled WGS sequence"/>
</dbReference>
<gene>
    <name evidence="1" type="ORF">NM208_g385</name>
</gene>
<sequence length="430" mass="47050">MPTANVVVPSNGVAAQSNGTPKETQLQSLNNANNFATFRQLVPLANSGSITYLNASFAPPSNLIVHEAITKYASEALYDTLPKPKWRETVEEVRELVARYIHTDSSAIAFTRDTTEALGSFIRGLRFKPGDNVVLLDTEHPNHAYQWLSLRSAGLEVRQIPTITEAEKQRKVTAANAATFAPYVDDRTIAIGLSSIMFHSGQWNDVGDICATFRPRGIHVVADITQQVGFATVDVQALGVSAAAFSLHKGLNCPTGFAALYVNQAVINDLDPTPPIVGYGAVSNVRADLLAPNDPITYHPSARRYEHLNLSLIAAAAAKAYLTFYLDVLGPKNLEDYLYTLGDVVRQDSKDLGINIVGPDNRKEHAPHLYILDLHDSRWMDHLTNSGIIVTPYRLGIRVSLGFYNNVDDIKKLTRVLRSGIDAGLPVPRV</sequence>
<proteinExistence type="predicted"/>
<keyword evidence="2" id="KW-1185">Reference proteome</keyword>
<organism evidence="1 2">
    <name type="scientific">Fusarium decemcellulare</name>
    <dbReference type="NCBI Taxonomy" id="57161"/>
    <lineage>
        <taxon>Eukaryota</taxon>
        <taxon>Fungi</taxon>
        <taxon>Dikarya</taxon>
        <taxon>Ascomycota</taxon>
        <taxon>Pezizomycotina</taxon>
        <taxon>Sordariomycetes</taxon>
        <taxon>Hypocreomycetidae</taxon>
        <taxon>Hypocreales</taxon>
        <taxon>Nectriaceae</taxon>
        <taxon>Fusarium</taxon>
        <taxon>Fusarium decemcellulare species complex</taxon>
    </lineage>
</organism>
<reference evidence="1" key="1">
    <citation type="submission" date="2022-08" db="EMBL/GenBank/DDBJ databases">
        <title>Genome Sequence of Fusarium decemcellulare.</title>
        <authorList>
            <person name="Buettner E."/>
        </authorList>
    </citation>
    <scope>NUCLEOTIDE SEQUENCE</scope>
    <source>
        <strain evidence="1">Babe19</strain>
    </source>
</reference>
<comment type="caution">
    <text evidence="1">The sequence shown here is derived from an EMBL/GenBank/DDBJ whole genome shotgun (WGS) entry which is preliminary data.</text>
</comment>
<dbReference type="EMBL" id="JANRMS010000017">
    <property type="protein sequence ID" value="KAJ3549672.1"/>
    <property type="molecule type" value="Genomic_DNA"/>
</dbReference>
<protein>
    <submittedName>
        <fullName evidence="1">Uncharacterized protein</fullName>
    </submittedName>
</protein>